<name>A0A9P0F524_BEMTA</name>
<evidence type="ECO:0000313" key="2">
    <source>
        <dbReference type="EMBL" id="CAH0392324.1"/>
    </source>
</evidence>
<dbReference type="AlphaFoldDB" id="A0A9P0F524"/>
<organism evidence="2 3">
    <name type="scientific">Bemisia tabaci</name>
    <name type="common">Sweetpotato whitefly</name>
    <name type="synonym">Aleurodes tabaci</name>
    <dbReference type="NCBI Taxonomy" id="7038"/>
    <lineage>
        <taxon>Eukaryota</taxon>
        <taxon>Metazoa</taxon>
        <taxon>Ecdysozoa</taxon>
        <taxon>Arthropoda</taxon>
        <taxon>Hexapoda</taxon>
        <taxon>Insecta</taxon>
        <taxon>Pterygota</taxon>
        <taxon>Neoptera</taxon>
        <taxon>Paraneoptera</taxon>
        <taxon>Hemiptera</taxon>
        <taxon>Sternorrhyncha</taxon>
        <taxon>Aleyrodoidea</taxon>
        <taxon>Aleyrodidae</taxon>
        <taxon>Aleyrodinae</taxon>
        <taxon>Bemisia</taxon>
    </lineage>
</organism>
<accession>A0A9P0F524</accession>
<feature type="compositionally biased region" description="Polar residues" evidence="1">
    <location>
        <begin position="134"/>
        <end position="149"/>
    </location>
</feature>
<dbReference type="EMBL" id="OU963867">
    <property type="protein sequence ID" value="CAH0392324.1"/>
    <property type="molecule type" value="Genomic_DNA"/>
</dbReference>
<gene>
    <name evidence="2" type="ORF">BEMITA_LOCUS10853</name>
</gene>
<sequence length="672" mass="76939">MSQTPENGLGEAEVDRILEEFLRTTEESIRILQNWSHTEEIDLLEQRLAGVHSDWEELHQFLDETQIEEIIENYANNRLRSQNADGSTLALTSEESPPDVHCETGDATSMTPANAFPGSPVNEQHEFPSPGPSGLQQGLGRNQSRQSINKGDHRNFKIVKENSVDYKNLKAAQKDTYLVLNKPPNDPAHQKQWIIDTFNEILLYFLNSTETNPGDRVQLDITSQSNPEQPLFITPRRGDQLSVETIFSRLEKVLNSNKKFLLAGPLKVKFSVVRFPVGFGNFNKSIRWTWSFDDYCRKTKGIISISNKDTLCLARAIVVAIGFVNRENSPESHKLFKKISRKDRADHQRTKAIELCRTLGINLDNGATLEHVHAFQDGLPDYTITVFGDRSGRKVIFEGPPSTDNHPRKHIDLLFENEHYVPITSLTSAFQSSYYCRKCRLPYSSPLGHYCPQGCSACKSVESCDKNQRRIFCNYCNRTFLGQQCFYRHFEPYTIDGKSICDSIIKCKQCCKVYLAKKREKNKHFCEEMRCLVCNKYVQRGHRCFIQPIKNNSEERTGFMFVFFDLEATQSKPGDKPGEFLHEPNLLVARTYCVRCLGDVDLIGSCAECGERERVFRGFTCVEDFLTFLQRPRKGIKQIVCLSHYGSGYDNVFILKKMISEKHWNPKIISNG</sequence>
<dbReference type="PANTHER" id="PTHR33568:SF3">
    <property type="entry name" value="DNA-DIRECTED DNA POLYMERASE"/>
    <property type="match status" value="1"/>
</dbReference>
<dbReference type="PANTHER" id="PTHR33568">
    <property type="entry name" value="DNA POLYMERASE"/>
    <property type="match status" value="1"/>
</dbReference>
<evidence type="ECO:0000313" key="3">
    <source>
        <dbReference type="Proteomes" id="UP001152759"/>
    </source>
</evidence>
<feature type="region of interest" description="Disordered" evidence="1">
    <location>
        <begin position="85"/>
        <end position="152"/>
    </location>
</feature>
<evidence type="ECO:0000256" key="1">
    <source>
        <dbReference type="SAM" id="MobiDB-lite"/>
    </source>
</evidence>
<evidence type="ECO:0008006" key="4">
    <source>
        <dbReference type="Google" id="ProtNLM"/>
    </source>
</evidence>
<proteinExistence type="predicted"/>
<keyword evidence="3" id="KW-1185">Reference proteome</keyword>
<feature type="compositionally biased region" description="Polar residues" evidence="1">
    <location>
        <begin position="85"/>
        <end position="95"/>
    </location>
</feature>
<protein>
    <recommendedName>
        <fullName evidence="4">DNA-directed DNA polymerase</fullName>
    </recommendedName>
</protein>
<reference evidence="2" key="1">
    <citation type="submission" date="2021-12" db="EMBL/GenBank/DDBJ databases">
        <authorList>
            <person name="King R."/>
        </authorList>
    </citation>
    <scope>NUCLEOTIDE SEQUENCE</scope>
</reference>
<dbReference type="Proteomes" id="UP001152759">
    <property type="component" value="Chromosome 6"/>
</dbReference>